<dbReference type="Pfam" id="PF09299">
    <property type="entry name" value="Mu-transpos_C"/>
    <property type="match status" value="1"/>
</dbReference>
<feature type="region of interest" description="Disordered" evidence="1">
    <location>
        <begin position="66"/>
        <end position="97"/>
    </location>
</feature>
<dbReference type="EMBL" id="CAADFX010000424">
    <property type="protein sequence ID" value="VFK66043.1"/>
    <property type="molecule type" value="Genomic_DNA"/>
</dbReference>
<dbReference type="InterPro" id="IPR015378">
    <property type="entry name" value="Transposase-like_Mu_C"/>
</dbReference>
<reference evidence="3" key="1">
    <citation type="submission" date="2019-02" db="EMBL/GenBank/DDBJ databases">
        <authorList>
            <person name="Gruber-Vodicka R. H."/>
            <person name="Seah K. B. B."/>
        </authorList>
    </citation>
    <scope>NUCLEOTIDE SEQUENCE</scope>
    <source>
        <strain evidence="3">BECK_BY1</strain>
    </source>
</reference>
<proteinExistence type="predicted"/>
<gene>
    <name evidence="3" type="ORF">BECKTUN1418D_GA0071000_14242</name>
</gene>
<sequence>MQKDRTVSLNGMVYEVDAALLGENVTLRFDPSAPSGRPIQVCHQGQFIENARPVEPYANCFIKRNRPSRTLQADTSAPEPSPSGLKLRDLPVDNQED</sequence>
<name>A0A451AJ15_9GAMM</name>
<evidence type="ECO:0000256" key="1">
    <source>
        <dbReference type="SAM" id="MobiDB-lite"/>
    </source>
</evidence>
<accession>A0A451AJ15</accession>
<feature type="domain" description="Transposase-like Mu C-terminal" evidence="2">
    <location>
        <begin position="2"/>
        <end position="48"/>
    </location>
</feature>
<evidence type="ECO:0000259" key="2">
    <source>
        <dbReference type="Pfam" id="PF09299"/>
    </source>
</evidence>
<dbReference type="AlphaFoldDB" id="A0A451AJ15"/>
<protein>
    <submittedName>
        <fullName evidence="3">Mu transposase, C-terminal</fullName>
    </submittedName>
</protein>
<organism evidence="3">
    <name type="scientific">Candidatus Kentrum sp. TUN</name>
    <dbReference type="NCBI Taxonomy" id="2126343"/>
    <lineage>
        <taxon>Bacteria</taxon>
        <taxon>Pseudomonadati</taxon>
        <taxon>Pseudomonadota</taxon>
        <taxon>Gammaproteobacteria</taxon>
        <taxon>Candidatus Kentrum</taxon>
    </lineage>
</organism>
<evidence type="ECO:0000313" key="3">
    <source>
        <dbReference type="EMBL" id="VFK66043.1"/>
    </source>
</evidence>